<organism evidence="1 2">
    <name type="scientific">Tagetes erecta</name>
    <name type="common">African marigold</name>
    <dbReference type="NCBI Taxonomy" id="13708"/>
    <lineage>
        <taxon>Eukaryota</taxon>
        <taxon>Viridiplantae</taxon>
        <taxon>Streptophyta</taxon>
        <taxon>Embryophyta</taxon>
        <taxon>Tracheophyta</taxon>
        <taxon>Spermatophyta</taxon>
        <taxon>Magnoliopsida</taxon>
        <taxon>eudicotyledons</taxon>
        <taxon>Gunneridae</taxon>
        <taxon>Pentapetalae</taxon>
        <taxon>asterids</taxon>
        <taxon>campanulids</taxon>
        <taxon>Asterales</taxon>
        <taxon>Asteraceae</taxon>
        <taxon>Asteroideae</taxon>
        <taxon>Heliantheae alliance</taxon>
        <taxon>Tageteae</taxon>
        <taxon>Tagetes</taxon>
    </lineage>
</organism>
<reference evidence="1" key="1">
    <citation type="journal article" date="2023" name="bioRxiv">
        <title>Improved chromosome-level genome assembly for marigold (Tagetes erecta).</title>
        <authorList>
            <person name="Jiang F."/>
            <person name="Yuan L."/>
            <person name="Wang S."/>
            <person name="Wang H."/>
            <person name="Xu D."/>
            <person name="Wang A."/>
            <person name="Fan W."/>
        </authorList>
    </citation>
    <scope>NUCLEOTIDE SEQUENCE</scope>
    <source>
        <strain evidence="1">WSJ</strain>
        <tissue evidence="1">Leaf</tissue>
    </source>
</reference>
<accession>A0AAD8JKX2</accession>
<evidence type="ECO:0000313" key="1">
    <source>
        <dbReference type="EMBL" id="KAK1406387.1"/>
    </source>
</evidence>
<name>A0AAD8JKX2_TARER</name>
<sequence length="89" mass="10415">MVFGRVRLRGVRRLEAIRGVGKLQLVQSALRRTPHASVGNRLKARFRSFKPCVHTYTIDMSNNYPRNQIPYNLPPNLQTFYKMFHTTLI</sequence>
<dbReference type="AlphaFoldDB" id="A0AAD8JKX2"/>
<protein>
    <submittedName>
        <fullName evidence="1">Uncharacterized protein</fullName>
    </submittedName>
</protein>
<keyword evidence="2" id="KW-1185">Reference proteome</keyword>
<comment type="caution">
    <text evidence="1">The sequence shown here is derived from an EMBL/GenBank/DDBJ whole genome shotgun (WGS) entry which is preliminary data.</text>
</comment>
<dbReference type="Proteomes" id="UP001229421">
    <property type="component" value="Unassembled WGS sequence"/>
</dbReference>
<proteinExistence type="predicted"/>
<gene>
    <name evidence="1" type="ORF">QVD17_41682</name>
</gene>
<evidence type="ECO:0000313" key="2">
    <source>
        <dbReference type="Proteomes" id="UP001229421"/>
    </source>
</evidence>
<dbReference type="EMBL" id="JAUHHV010000012">
    <property type="protein sequence ID" value="KAK1406387.1"/>
    <property type="molecule type" value="Genomic_DNA"/>
</dbReference>